<organism evidence="2 3">
    <name type="scientific">Candidatus Lambdaproteobacteria bacterium RIFOXYD2_FULL_56_26</name>
    <dbReference type="NCBI Taxonomy" id="1817773"/>
    <lineage>
        <taxon>Bacteria</taxon>
        <taxon>Pseudomonadati</taxon>
        <taxon>Pseudomonadota</taxon>
        <taxon>Candidatus Lambdaproteobacteria</taxon>
    </lineage>
</organism>
<proteinExistence type="predicted"/>
<sequence>MTQLGFGPLADRGINLQAQFPCAQLPPELAPAFADLPAGGTLLLFGMGGAKFWQVAQESWPQEAQPIDFLSKLWTTEAAQARGLKDLVPLFPGQARPRPLVALALFARFGYSSPLGITIHPEFGLWTAIRALLWTSTPLPRLSPELGENPCLSCSDRPCLDCCPAQAPRWESPFGLEDCITYRTQEQSPCAKGCLSRLGCPVGLAHRYPKAQRDYSGAISLAAVTAWKKAQAESLGQ</sequence>
<evidence type="ECO:0000259" key="1">
    <source>
        <dbReference type="PROSITE" id="PS51379"/>
    </source>
</evidence>
<evidence type="ECO:0000313" key="2">
    <source>
        <dbReference type="EMBL" id="OGH03841.1"/>
    </source>
</evidence>
<dbReference type="InterPro" id="IPR017896">
    <property type="entry name" value="4Fe4S_Fe-S-bd"/>
</dbReference>
<accession>A0A1F6H0J3</accession>
<evidence type="ECO:0000313" key="3">
    <source>
        <dbReference type="Proteomes" id="UP000177583"/>
    </source>
</evidence>
<gene>
    <name evidence="2" type="ORF">A2557_11925</name>
</gene>
<dbReference type="PROSITE" id="PS51379">
    <property type="entry name" value="4FE4S_FER_2"/>
    <property type="match status" value="1"/>
</dbReference>
<reference evidence="2 3" key="1">
    <citation type="journal article" date="2016" name="Nat. Commun.">
        <title>Thousands of microbial genomes shed light on interconnected biogeochemical processes in an aquifer system.</title>
        <authorList>
            <person name="Anantharaman K."/>
            <person name="Brown C.T."/>
            <person name="Hug L.A."/>
            <person name="Sharon I."/>
            <person name="Castelle C.J."/>
            <person name="Probst A.J."/>
            <person name="Thomas B.C."/>
            <person name="Singh A."/>
            <person name="Wilkins M.J."/>
            <person name="Karaoz U."/>
            <person name="Brodie E.L."/>
            <person name="Williams K.H."/>
            <person name="Hubbard S.S."/>
            <person name="Banfield J.F."/>
        </authorList>
    </citation>
    <scope>NUCLEOTIDE SEQUENCE [LARGE SCALE GENOMIC DNA]</scope>
</reference>
<feature type="domain" description="4Fe-4S ferredoxin-type" evidence="1">
    <location>
        <begin position="142"/>
        <end position="173"/>
    </location>
</feature>
<dbReference type="Proteomes" id="UP000177583">
    <property type="component" value="Unassembled WGS sequence"/>
</dbReference>
<comment type="caution">
    <text evidence="2">The sequence shown here is derived from an EMBL/GenBank/DDBJ whole genome shotgun (WGS) entry which is preliminary data.</text>
</comment>
<dbReference type="AlphaFoldDB" id="A0A1F6H0J3"/>
<name>A0A1F6H0J3_9PROT</name>
<protein>
    <recommendedName>
        <fullName evidence="1">4Fe-4S ferredoxin-type domain-containing protein</fullName>
    </recommendedName>
</protein>
<dbReference type="EMBL" id="MFNF01000011">
    <property type="protein sequence ID" value="OGH03841.1"/>
    <property type="molecule type" value="Genomic_DNA"/>
</dbReference>